<sequence>MGLIIDRITSVVSIKHLWTAAIVGILAGACNSTPTPSASNTTASPTTSTADTSKEFKAAMILVGPKNDSGWNQAHYEASKYVMEKQSGIQFDYVDKVNPGDRPNVKASQVADDLIAKGAKLIIFNSDDFKDDALETSKKHPNVSVIHASGDYAWKEGKNFKNQKNLGNIMPQIEYGKMIAGCSAALSSDTGKIGYVGPLINDETRRLVSASYLGAKYCWQTYRKKNPEDLKFKVVWIGFWFNIPGQTLDPTKVADDFYNGGYDVVMSGIDTPEVAVQAKKAAEAGKKVKFVHYDLKTGCSLAPEICVGVPYYNWGPAYLDQVKKAKDGKFTGEFVSAEPNWKDLNNPDTSAVGFEKGKALIPENDKFLTEFITGLGDRSINLYKGALNYQDGTPFLKDGETATPQQVWYFTKLLQGIEGASK</sequence>
<dbReference type="PANTHER" id="PTHR43208:SF1">
    <property type="entry name" value="ABC TRANSPORTER SUBSTRATE-BINDING PROTEIN"/>
    <property type="match status" value="1"/>
</dbReference>
<reference evidence="3 4" key="1">
    <citation type="submission" date="2018-04" db="EMBL/GenBank/DDBJ databases">
        <authorList>
            <person name="Go L.Y."/>
            <person name="Mitchell J.A."/>
        </authorList>
    </citation>
    <scope>NUCLEOTIDE SEQUENCE [LARGE SCALE GENOMIC DNA]</scope>
    <source>
        <strain evidence="3">ULC066bin1</strain>
    </source>
</reference>
<proteinExistence type="predicted"/>
<protein>
    <submittedName>
        <fullName evidence="3">BMP family ABC transporter substrate-binding protein</fullName>
    </submittedName>
</protein>
<keyword evidence="1" id="KW-0732">Signal</keyword>
<dbReference type="Proteomes" id="UP000249467">
    <property type="component" value="Unassembled WGS sequence"/>
</dbReference>
<dbReference type="PANTHER" id="PTHR43208">
    <property type="entry name" value="ABC TRANSPORTER SUBSTRATE-BINDING PROTEIN"/>
    <property type="match status" value="1"/>
</dbReference>
<reference evidence="3 4" key="2">
    <citation type="submission" date="2018-06" db="EMBL/GenBank/DDBJ databases">
        <title>Metagenomic assembly of (sub)arctic Cyanobacteria and their associated microbiome from non-axenic cultures.</title>
        <authorList>
            <person name="Baurain D."/>
        </authorList>
    </citation>
    <scope>NUCLEOTIDE SEQUENCE [LARGE SCALE GENOMIC DNA]</scope>
    <source>
        <strain evidence="3">ULC066bin1</strain>
    </source>
</reference>
<dbReference type="GO" id="GO:0005886">
    <property type="term" value="C:plasma membrane"/>
    <property type="evidence" value="ECO:0007669"/>
    <property type="project" value="InterPro"/>
</dbReference>
<feature type="domain" description="ABC transporter substrate-binding protein PnrA-like" evidence="2">
    <location>
        <begin position="57"/>
        <end position="329"/>
    </location>
</feature>
<comment type="caution">
    <text evidence="3">The sequence shown here is derived from an EMBL/GenBank/DDBJ whole genome shotgun (WGS) entry which is preliminary data.</text>
</comment>
<gene>
    <name evidence="3" type="ORF">DCF19_15115</name>
</gene>
<dbReference type="AlphaFoldDB" id="A0A2W4W1H9"/>
<dbReference type="InterPro" id="IPR003760">
    <property type="entry name" value="PnrA-like"/>
</dbReference>
<dbReference type="PROSITE" id="PS51257">
    <property type="entry name" value="PROKAR_LIPOPROTEIN"/>
    <property type="match status" value="1"/>
</dbReference>
<organism evidence="3 4">
    <name type="scientific">Pseudanabaena frigida</name>
    <dbReference type="NCBI Taxonomy" id="945775"/>
    <lineage>
        <taxon>Bacteria</taxon>
        <taxon>Bacillati</taxon>
        <taxon>Cyanobacteriota</taxon>
        <taxon>Cyanophyceae</taxon>
        <taxon>Pseudanabaenales</taxon>
        <taxon>Pseudanabaenaceae</taxon>
        <taxon>Pseudanabaena</taxon>
    </lineage>
</organism>
<evidence type="ECO:0000313" key="3">
    <source>
        <dbReference type="EMBL" id="PZO39054.1"/>
    </source>
</evidence>
<dbReference type="EMBL" id="QBML01000020">
    <property type="protein sequence ID" value="PZO39054.1"/>
    <property type="molecule type" value="Genomic_DNA"/>
</dbReference>
<dbReference type="Gene3D" id="3.40.50.2300">
    <property type="match status" value="2"/>
</dbReference>
<accession>A0A2W4W1H9</accession>
<dbReference type="Pfam" id="PF02608">
    <property type="entry name" value="Bmp"/>
    <property type="match status" value="1"/>
</dbReference>
<name>A0A2W4W1H9_9CYAN</name>
<evidence type="ECO:0000256" key="1">
    <source>
        <dbReference type="ARBA" id="ARBA00022729"/>
    </source>
</evidence>
<evidence type="ECO:0000259" key="2">
    <source>
        <dbReference type="Pfam" id="PF02608"/>
    </source>
</evidence>
<evidence type="ECO:0000313" key="4">
    <source>
        <dbReference type="Proteomes" id="UP000249467"/>
    </source>
</evidence>
<dbReference type="InterPro" id="IPR052910">
    <property type="entry name" value="ABC-Purine-Binding"/>
</dbReference>